<evidence type="ECO:0000259" key="1">
    <source>
        <dbReference type="Pfam" id="PF13173"/>
    </source>
</evidence>
<dbReference type="Pfam" id="PF13173">
    <property type="entry name" value="AAA_14"/>
    <property type="match status" value="1"/>
</dbReference>
<proteinExistence type="predicted"/>
<reference evidence="2 3" key="1">
    <citation type="submission" date="2019-03" db="EMBL/GenBank/DDBJ databases">
        <title>Genomic Encyclopedia of Archaeal and Bacterial Type Strains, Phase II (KMG-II): from individual species to whole genera.</title>
        <authorList>
            <person name="Goeker M."/>
        </authorList>
    </citation>
    <scope>NUCLEOTIDE SEQUENCE [LARGE SCALE GENOMIC DNA]</scope>
    <source>
        <strain evidence="2 3">DSM 28353</strain>
    </source>
</reference>
<dbReference type="Proteomes" id="UP000295292">
    <property type="component" value="Unassembled WGS sequence"/>
</dbReference>
<dbReference type="InterPro" id="IPR027417">
    <property type="entry name" value="P-loop_NTPase"/>
</dbReference>
<protein>
    <recommendedName>
        <fullName evidence="1">AAA domain-containing protein</fullName>
    </recommendedName>
</protein>
<sequence>MEDLIQQFQQRLRYIKTDFVRHIINEINWDARLIGIKGARGIGKTTLILQYIKLNLMDQLDKVLYVSLDTVWFNTHTLFELVKNFDQKGGKILFLDEVHKYEGWAQLLKNFYDDYPEMKIVFTGSSLLEILNARADLSRRAVIYKMQGFSFREFLSLETKQTLPIYTLDQILREHLTLSHEITTDIRPFQYFENYLTYGYYPYYQEQLDLYNLRLTEVINMILEIELPLLRNVDIAYISKIKQLLLIIAESVPFSPNIAKLSEKMGINRSTLLSYIHYLDEIGLTRNIFKVGEGISILQKPSKMYLENTNLAFLLARENASKGTLRETFFANQLIYKHRLNYTDKGDFMVDEKYTFEIGGKDKSDKQIQGLNNAYVVADDIEFGFQNKIPLWLFGFMY</sequence>
<evidence type="ECO:0000313" key="2">
    <source>
        <dbReference type="EMBL" id="TDQ79725.1"/>
    </source>
</evidence>
<dbReference type="OrthoDB" id="9768467at2"/>
<keyword evidence="3" id="KW-1185">Reference proteome</keyword>
<dbReference type="EMBL" id="SNYV01000011">
    <property type="protein sequence ID" value="TDQ79725.1"/>
    <property type="molecule type" value="Genomic_DNA"/>
</dbReference>
<dbReference type="InterPro" id="IPR041682">
    <property type="entry name" value="AAA_14"/>
</dbReference>
<dbReference type="Gene3D" id="3.40.50.300">
    <property type="entry name" value="P-loop containing nucleotide triphosphate hydrolases"/>
    <property type="match status" value="1"/>
</dbReference>
<organism evidence="2 3">
    <name type="scientific">Sphingobacterium yanglingense</name>
    <dbReference type="NCBI Taxonomy" id="1437280"/>
    <lineage>
        <taxon>Bacteria</taxon>
        <taxon>Pseudomonadati</taxon>
        <taxon>Bacteroidota</taxon>
        <taxon>Sphingobacteriia</taxon>
        <taxon>Sphingobacteriales</taxon>
        <taxon>Sphingobacteriaceae</taxon>
        <taxon>Sphingobacterium</taxon>
    </lineage>
</organism>
<feature type="domain" description="AAA" evidence="1">
    <location>
        <begin position="32"/>
        <end position="155"/>
    </location>
</feature>
<name>A0A4R6WMY4_9SPHI</name>
<dbReference type="PANTHER" id="PTHR42990:SF1">
    <property type="entry name" value="AAA+ ATPASE DOMAIN-CONTAINING PROTEIN"/>
    <property type="match status" value="1"/>
</dbReference>
<accession>A0A4R6WMY4</accession>
<evidence type="ECO:0000313" key="3">
    <source>
        <dbReference type="Proteomes" id="UP000295292"/>
    </source>
</evidence>
<comment type="caution">
    <text evidence="2">The sequence shown here is derived from an EMBL/GenBank/DDBJ whole genome shotgun (WGS) entry which is preliminary data.</text>
</comment>
<gene>
    <name evidence="2" type="ORF">CLV99_1173</name>
</gene>
<dbReference type="AlphaFoldDB" id="A0A4R6WMY4"/>
<dbReference type="RefSeq" id="WP_133583493.1">
    <property type="nucleotide sequence ID" value="NZ_SNYV01000011.1"/>
</dbReference>
<dbReference type="SUPFAM" id="SSF52540">
    <property type="entry name" value="P-loop containing nucleoside triphosphate hydrolases"/>
    <property type="match status" value="1"/>
</dbReference>
<dbReference type="PANTHER" id="PTHR42990">
    <property type="entry name" value="ATPASE"/>
    <property type="match status" value="1"/>
</dbReference>